<dbReference type="RefSeq" id="WP_116189865.1">
    <property type="nucleotide sequence ID" value="NZ_QTTN01000016.1"/>
</dbReference>
<dbReference type="EMBL" id="QTTN01000016">
    <property type="protein sequence ID" value="REE83951.1"/>
    <property type="molecule type" value="Genomic_DNA"/>
</dbReference>
<dbReference type="PROSITE" id="PS51819">
    <property type="entry name" value="VOC"/>
    <property type="match status" value="1"/>
</dbReference>
<name>A0A3D9S1C7_9BACL</name>
<dbReference type="Gene3D" id="3.30.720.110">
    <property type="match status" value="1"/>
</dbReference>
<evidence type="ECO:0000313" key="3">
    <source>
        <dbReference type="Proteomes" id="UP000256304"/>
    </source>
</evidence>
<organism evidence="2 3">
    <name type="scientific">Paenibacillus taihuensis</name>
    <dbReference type="NCBI Taxonomy" id="1156355"/>
    <lineage>
        <taxon>Bacteria</taxon>
        <taxon>Bacillati</taxon>
        <taxon>Bacillota</taxon>
        <taxon>Bacilli</taxon>
        <taxon>Bacillales</taxon>
        <taxon>Paenibacillaceae</taxon>
        <taxon>Paenibacillus</taxon>
    </lineage>
</organism>
<proteinExistence type="predicted"/>
<dbReference type="PANTHER" id="PTHR34109:SF1">
    <property type="entry name" value="VOC DOMAIN-CONTAINING PROTEIN"/>
    <property type="match status" value="1"/>
</dbReference>
<dbReference type="InterPro" id="IPR004360">
    <property type="entry name" value="Glyas_Fos-R_dOase_dom"/>
</dbReference>
<sequence length="156" mass="17208">MIHNRSVPVDTILPHLFYEDVAAALSWLTTSFGLTEHFRFELPDGSLHGALMYRGNAWVMLKSPGRSATSPAKLGGQSQSVMLFIDDLEAHYQTARAAQAMIIEPLGVTEYGEQQYVAEDPEGHQWIFAKHVRDVHPESWGAKLAASEANGESKAT</sequence>
<dbReference type="SUPFAM" id="SSF54593">
    <property type="entry name" value="Glyoxalase/Bleomycin resistance protein/Dihydroxybiphenyl dioxygenase"/>
    <property type="match status" value="1"/>
</dbReference>
<dbReference type="Pfam" id="PF00903">
    <property type="entry name" value="Glyoxalase"/>
    <property type="match status" value="1"/>
</dbReference>
<dbReference type="Gene3D" id="3.30.720.120">
    <property type="match status" value="1"/>
</dbReference>
<dbReference type="AlphaFoldDB" id="A0A3D9S1C7"/>
<dbReference type="OrthoDB" id="582242at2"/>
<dbReference type="Proteomes" id="UP000256304">
    <property type="component" value="Unassembled WGS sequence"/>
</dbReference>
<evidence type="ECO:0000259" key="1">
    <source>
        <dbReference type="PROSITE" id="PS51819"/>
    </source>
</evidence>
<gene>
    <name evidence="2" type="ORF">A8990_116130</name>
</gene>
<evidence type="ECO:0000313" key="2">
    <source>
        <dbReference type="EMBL" id="REE83951.1"/>
    </source>
</evidence>
<keyword evidence="3" id="KW-1185">Reference proteome</keyword>
<dbReference type="InterPro" id="IPR037523">
    <property type="entry name" value="VOC_core"/>
</dbReference>
<protein>
    <submittedName>
        <fullName evidence="2">Putative glyoxalase superfamily protein PhnB</fullName>
    </submittedName>
</protein>
<feature type="domain" description="VOC" evidence="1">
    <location>
        <begin position="8"/>
        <end position="131"/>
    </location>
</feature>
<accession>A0A3D9S1C7</accession>
<comment type="caution">
    <text evidence="2">The sequence shown here is derived from an EMBL/GenBank/DDBJ whole genome shotgun (WGS) entry which is preliminary data.</text>
</comment>
<reference evidence="2 3" key="1">
    <citation type="submission" date="2018-08" db="EMBL/GenBank/DDBJ databases">
        <title>Genomic Encyclopedia of Type Strains, Phase III (KMG-III): the genomes of soil and plant-associated and newly described type strains.</title>
        <authorList>
            <person name="Whitman W."/>
        </authorList>
    </citation>
    <scope>NUCLEOTIDE SEQUENCE [LARGE SCALE GENOMIC DNA]</scope>
    <source>
        <strain evidence="2 3">CGMCC 1.10966</strain>
    </source>
</reference>
<dbReference type="PANTHER" id="PTHR34109">
    <property type="entry name" value="BNAUNNG04460D PROTEIN-RELATED"/>
    <property type="match status" value="1"/>
</dbReference>
<dbReference type="InterPro" id="IPR029068">
    <property type="entry name" value="Glyas_Bleomycin-R_OHBP_Dase"/>
</dbReference>